<evidence type="ECO:0000313" key="3">
    <source>
        <dbReference type="Proteomes" id="UP000186769"/>
    </source>
</evidence>
<dbReference type="Proteomes" id="UP000186769">
    <property type="component" value="Unassembled WGS sequence"/>
</dbReference>
<dbReference type="EMBL" id="MSKW01000024">
    <property type="protein sequence ID" value="OLO74886.1"/>
    <property type="molecule type" value="Genomic_DNA"/>
</dbReference>
<gene>
    <name evidence="2" type="ORF">BKH15_10945</name>
</gene>
<dbReference type="AlphaFoldDB" id="A0A1Q8X3H7"/>
<reference evidence="2 3" key="1">
    <citation type="submission" date="2016-12" db="EMBL/GenBank/DDBJ databases">
        <title>Genomic comparison of strains in the 'Actinomyces naeslundii' group.</title>
        <authorList>
            <person name="Mughal S.R."/>
            <person name="Do T."/>
            <person name="Gilbert S.C."/>
            <person name="Witherden E.A."/>
            <person name="Didelot X."/>
            <person name="Beighton D."/>
        </authorList>
    </citation>
    <scope>NUCLEOTIDE SEQUENCE [LARGE SCALE GENOMIC DNA]</scope>
    <source>
        <strain evidence="2 3">G53E</strain>
    </source>
</reference>
<dbReference type="RefSeq" id="WP_075415325.1">
    <property type="nucleotide sequence ID" value="NZ_MSKW01000024.1"/>
</dbReference>
<name>A0A1Q8X3H7_9ACTO</name>
<dbReference type="InterPro" id="IPR002591">
    <property type="entry name" value="Phosphodiest/P_Trfase"/>
</dbReference>
<dbReference type="SUPFAM" id="SSF53649">
    <property type="entry name" value="Alkaline phosphatase-like"/>
    <property type="match status" value="1"/>
</dbReference>
<evidence type="ECO:0000256" key="1">
    <source>
        <dbReference type="SAM" id="MobiDB-lite"/>
    </source>
</evidence>
<feature type="compositionally biased region" description="Basic and acidic residues" evidence="1">
    <location>
        <begin position="41"/>
        <end position="53"/>
    </location>
</feature>
<sequence>MGGQTAGRQPASAPAPDCPQDPALRYVLAVGAVSAGLSLADTDHDGDTGRDADLDAVLSPTGGPAEPVVSDARARAVARSWGIEPAGEPGQAGGGPGTVVVLVDGLGLEMLRQRRGHTPTLRQWLAQREAATAATGAGILTCRPSTTAAALTMLGTSALPGTTGMVGYSVLNPRLGPVLDASAVPGPEQVLSLITWKGDNVPSPASWQDVPTIFERLPAGSAVSIGPARFAGSGLTEAALRGASHLGADRLEDRPGLAAGALRRGIPLVYLYVGELDKTGHKHGWLSEQWLTQLERLDAAMSELARRVPAGTRILLSADHGMVDTDPDHRIDLSAHRELVRDVVAVAGEPRLTHLHVADGDVDLAAEVAQRYRHVLGDRAMWIGTREQAGEHLGVLGARARGVVGDVVVAMAENWVLVDPRVHSEAAVAMPGVHGSFTPAETEVPLLITEA</sequence>
<dbReference type="InterPro" id="IPR017850">
    <property type="entry name" value="Alkaline_phosphatase_core_sf"/>
</dbReference>
<dbReference type="Pfam" id="PF01663">
    <property type="entry name" value="Phosphodiest"/>
    <property type="match status" value="1"/>
</dbReference>
<feature type="region of interest" description="Disordered" evidence="1">
    <location>
        <begin position="1"/>
        <end position="21"/>
    </location>
</feature>
<comment type="caution">
    <text evidence="2">The sequence shown here is derived from an EMBL/GenBank/DDBJ whole genome shotgun (WGS) entry which is preliminary data.</text>
</comment>
<evidence type="ECO:0000313" key="2">
    <source>
        <dbReference type="EMBL" id="OLO74886.1"/>
    </source>
</evidence>
<dbReference type="Gene3D" id="3.40.720.10">
    <property type="entry name" value="Alkaline Phosphatase, subunit A"/>
    <property type="match status" value="1"/>
</dbReference>
<protein>
    <submittedName>
        <fullName evidence="2">Phosphodiesterase</fullName>
    </submittedName>
</protein>
<organism evidence="2 3">
    <name type="scientific">Actinomyces oris</name>
    <dbReference type="NCBI Taxonomy" id="544580"/>
    <lineage>
        <taxon>Bacteria</taxon>
        <taxon>Bacillati</taxon>
        <taxon>Actinomycetota</taxon>
        <taxon>Actinomycetes</taxon>
        <taxon>Actinomycetales</taxon>
        <taxon>Actinomycetaceae</taxon>
        <taxon>Actinomyces</taxon>
    </lineage>
</organism>
<feature type="region of interest" description="Disordered" evidence="1">
    <location>
        <begin position="41"/>
        <end position="67"/>
    </location>
</feature>
<accession>A0A1Q8X3H7</accession>
<proteinExistence type="predicted"/>